<feature type="domain" description="Thioredoxin" evidence="13">
    <location>
        <begin position="3"/>
        <end position="153"/>
    </location>
</feature>
<keyword evidence="5" id="KW-0049">Antioxidant</keyword>
<reference evidence="15" key="1">
    <citation type="journal article" date="2019" name="Int. J. Syst. Evol. Microbiol.">
        <title>The Global Catalogue of Microorganisms (GCM) 10K type strain sequencing project: providing services to taxonomists for standard genome sequencing and annotation.</title>
        <authorList>
            <consortium name="The Broad Institute Genomics Platform"/>
            <consortium name="The Broad Institute Genome Sequencing Center for Infectious Disease"/>
            <person name="Wu L."/>
            <person name="Ma J."/>
        </authorList>
    </citation>
    <scope>NUCLEOTIDE SEQUENCE [LARGE SCALE GENOMIC DNA]</scope>
    <source>
        <strain evidence="15">KCTC 52168</strain>
    </source>
</reference>
<sequence length="153" mass="17098">MTIKLGHPVPDFTAPSTLGDITLSLLKGHKVVLYFYPKDNTPGCTLEGQNFRDLHDQFVKENAAVIGVSRDSLKSHQAFCEQEKFPFPLISDVAEQLTRSFDVIKTKTMYGKPVQGVERSTFVIDQYGVLAKEWRGVKVPGHAEEVLAYVKSL</sequence>
<dbReference type="PIRSF" id="PIRSF000239">
    <property type="entry name" value="AHPC"/>
    <property type="match status" value="1"/>
</dbReference>
<evidence type="ECO:0000256" key="4">
    <source>
        <dbReference type="ARBA" id="ARBA00022559"/>
    </source>
</evidence>
<dbReference type="InterPro" id="IPR036249">
    <property type="entry name" value="Thioredoxin-like_sf"/>
</dbReference>
<dbReference type="InterPro" id="IPR050924">
    <property type="entry name" value="Peroxiredoxin_BCP/PrxQ"/>
</dbReference>
<gene>
    <name evidence="14" type="ORF">ACFOEN_05600</name>
</gene>
<evidence type="ECO:0000256" key="11">
    <source>
        <dbReference type="ARBA" id="ARBA00042639"/>
    </source>
</evidence>
<evidence type="ECO:0000256" key="10">
    <source>
        <dbReference type="ARBA" id="ARBA00038489"/>
    </source>
</evidence>
<evidence type="ECO:0000256" key="3">
    <source>
        <dbReference type="ARBA" id="ARBA00013017"/>
    </source>
</evidence>
<dbReference type="InterPro" id="IPR013766">
    <property type="entry name" value="Thioredoxin_domain"/>
</dbReference>
<dbReference type="PANTHER" id="PTHR42801">
    <property type="entry name" value="THIOREDOXIN-DEPENDENT PEROXIDE REDUCTASE"/>
    <property type="match status" value="1"/>
</dbReference>
<dbReference type="GO" id="GO:0140824">
    <property type="term" value="F:thioredoxin-dependent peroxiredoxin activity"/>
    <property type="evidence" value="ECO:0007669"/>
    <property type="project" value="UniProtKB-EC"/>
</dbReference>
<comment type="function">
    <text evidence="1">Thiol-specific peroxidase that catalyzes the reduction of hydrogen peroxide and organic hydroperoxides to water and alcohols, respectively. Plays a role in cell protection against oxidative stress by detoxifying peroxides and as sensor of hydrogen peroxide-mediated signaling events.</text>
</comment>
<dbReference type="EMBL" id="JBHRTI010000003">
    <property type="protein sequence ID" value="MFC3147115.1"/>
    <property type="molecule type" value="Genomic_DNA"/>
</dbReference>
<organism evidence="14 15">
    <name type="scientific">Piscinibacterium candidicorallinum</name>
    <dbReference type="NCBI Taxonomy" id="1793872"/>
    <lineage>
        <taxon>Bacteria</taxon>
        <taxon>Pseudomonadati</taxon>
        <taxon>Pseudomonadota</taxon>
        <taxon>Betaproteobacteria</taxon>
        <taxon>Burkholderiales</taxon>
        <taxon>Piscinibacterium</taxon>
    </lineage>
</organism>
<evidence type="ECO:0000313" key="14">
    <source>
        <dbReference type="EMBL" id="MFC3147115.1"/>
    </source>
</evidence>
<keyword evidence="7" id="KW-1015">Disulfide bond</keyword>
<dbReference type="Proteomes" id="UP001595556">
    <property type="component" value="Unassembled WGS sequence"/>
</dbReference>
<dbReference type="Pfam" id="PF00578">
    <property type="entry name" value="AhpC-TSA"/>
    <property type="match status" value="1"/>
</dbReference>
<evidence type="ECO:0000256" key="8">
    <source>
        <dbReference type="ARBA" id="ARBA00023284"/>
    </source>
</evidence>
<keyword evidence="8" id="KW-0676">Redox-active center</keyword>
<evidence type="ECO:0000256" key="7">
    <source>
        <dbReference type="ARBA" id="ARBA00023157"/>
    </source>
</evidence>
<evidence type="ECO:0000256" key="6">
    <source>
        <dbReference type="ARBA" id="ARBA00023002"/>
    </source>
</evidence>
<evidence type="ECO:0000256" key="5">
    <source>
        <dbReference type="ARBA" id="ARBA00022862"/>
    </source>
</evidence>
<dbReference type="CDD" id="cd03017">
    <property type="entry name" value="PRX_BCP"/>
    <property type="match status" value="1"/>
</dbReference>
<comment type="similarity">
    <text evidence="10">Belongs to the peroxiredoxin family. BCP/PrxQ subfamily.</text>
</comment>
<accession>A0ABV7H3S7</accession>
<keyword evidence="15" id="KW-1185">Reference proteome</keyword>
<evidence type="ECO:0000256" key="9">
    <source>
        <dbReference type="ARBA" id="ARBA00032824"/>
    </source>
</evidence>
<comment type="catalytic activity">
    <reaction evidence="12">
        <text>a hydroperoxide + [thioredoxin]-dithiol = an alcohol + [thioredoxin]-disulfide + H2O</text>
        <dbReference type="Rhea" id="RHEA:62620"/>
        <dbReference type="Rhea" id="RHEA-COMP:10698"/>
        <dbReference type="Rhea" id="RHEA-COMP:10700"/>
        <dbReference type="ChEBI" id="CHEBI:15377"/>
        <dbReference type="ChEBI" id="CHEBI:29950"/>
        <dbReference type="ChEBI" id="CHEBI:30879"/>
        <dbReference type="ChEBI" id="CHEBI:35924"/>
        <dbReference type="ChEBI" id="CHEBI:50058"/>
        <dbReference type="EC" id="1.11.1.24"/>
    </reaction>
</comment>
<dbReference type="InterPro" id="IPR024706">
    <property type="entry name" value="Peroxiredoxin_AhpC-typ"/>
</dbReference>
<protein>
    <recommendedName>
        <fullName evidence="3">thioredoxin-dependent peroxiredoxin</fullName>
        <ecNumber evidence="3">1.11.1.24</ecNumber>
    </recommendedName>
    <alternativeName>
        <fullName evidence="9">Thioredoxin peroxidase</fullName>
    </alternativeName>
    <alternativeName>
        <fullName evidence="11">Thioredoxin-dependent peroxiredoxin Bcp</fullName>
    </alternativeName>
</protein>
<name>A0ABV7H3S7_9BURK</name>
<dbReference type="SUPFAM" id="SSF52833">
    <property type="entry name" value="Thioredoxin-like"/>
    <property type="match status" value="1"/>
</dbReference>
<comment type="caution">
    <text evidence="14">The sequence shown here is derived from an EMBL/GenBank/DDBJ whole genome shotgun (WGS) entry which is preliminary data.</text>
</comment>
<evidence type="ECO:0000259" key="13">
    <source>
        <dbReference type="PROSITE" id="PS51352"/>
    </source>
</evidence>
<dbReference type="RefSeq" id="WP_377301868.1">
    <property type="nucleotide sequence ID" value="NZ_CP180191.1"/>
</dbReference>
<keyword evidence="4 14" id="KW-0575">Peroxidase</keyword>
<comment type="subunit">
    <text evidence="2">Monomer.</text>
</comment>
<dbReference type="PANTHER" id="PTHR42801:SF4">
    <property type="entry name" value="AHPC_TSA FAMILY PROTEIN"/>
    <property type="match status" value="1"/>
</dbReference>
<evidence type="ECO:0000256" key="1">
    <source>
        <dbReference type="ARBA" id="ARBA00003330"/>
    </source>
</evidence>
<evidence type="ECO:0000313" key="15">
    <source>
        <dbReference type="Proteomes" id="UP001595556"/>
    </source>
</evidence>
<evidence type="ECO:0000256" key="2">
    <source>
        <dbReference type="ARBA" id="ARBA00011245"/>
    </source>
</evidence>
<keyword evidence="6 14" id="KW-0560">Oxidoreductase</keyword>
<proteinExistence type="inferred from homology"/>
<dbReference type="EC" id="1.11.1.24" evidence="3"/>
<dbReference type="Gene3D" id="3.40.30.10">
    <property type="entry name" value="Glutaredoxin"/>
    <property type="match status" value="1"/>
</dbReference>
<dbReference type="InterPro" id="IPR000866">
    <property type="entry name" value="AhpC/TSA"/>
</dbReference>
<evidence type="ECO:0000256" key="12">
    <source>
        <dbReference type="ARBA" id="ARBA00049091"/>
    </source>
</evidence>
<dbReference type="PROSITE" id="PS51352">
    <property type="entry name" value="THIOREDOXIN_2"/>
    <property type="match status" value="1"/>
</dbReference>